<evidence type="ECO:0000256" key="3">
    <source>
        <dbReference type="ARBA" id="ARBA00023125"/>
    </source>
</evidence>
<keyword evidence="1" id="KW-0678">Repressor</keyword>
<dbReference type="InterPro" id="IPR047057">
    <property type="entry name" value="MerR_fam"/>
</dbReference>
<accession>A0ABX1A0R3</accession>
<keyword evidence="3" id="KW-0238">DNA-binding</keyword>
<dbReference type="SMART" id="SM00422">
    <property type="entry name" value="HTH_MERR"/>
    <property type="match status" value="1"/>
</dbReference>
<keyword evidence="2" id="KW-0805">Transcription regulation</keyword>
<organism evidence="6 7">
    <name type="scientific">Actinacidiphila epipremni</name>
    <dbReference type="NCBI Taxonomy" id="2053013"/>
    <lineage>
        <taxon>Bacteria</taxon>
        <taxon>Bacillati</taxon>
        <taxon>Actinomycetota</taxon>
        <taxon>Actinomycetes</taxon>
        <taxon>Kitasatosporales</taxon>
        <taxon>Streptomycetaceae</taxon>
        <taxon>Actinacidiphila</taxon>
    </lineage>
</organism>
<dbReference type="PRINTS" id="PR00040">
    <property type="entry name" value="HTHMERR"/>
</dbReference>
<dbReference type="Gene3D" id="1.10.1660.10">
    <property type="match status" value="1"/>
</dbReference>
<evidence type="ECO:0000256" key="4">
    <source>
        <dbReference type="ARBA" id="ARBA00023163"/>
    </source>
</evidence>
<evidence type="ECO:0000313" key="6">
    <source>
        <dbReference type="EMBL" id="NJP48356.1"/>
    </source>
</evidence>
<dbReference type="RefSeq" id="WP_167987180.1">
    <property type="nucleotide sequence ID" value="NZ_JAATEJ010000047.1"/>
</dbReference>
<dbReference type="EMBL" id="JAATEJ010000047">
    <property type="protein sequence ID" value="NJP48356.1"/>
    <property type="molecule type" value="Genomic_DNA"/>
</dbReference>
<reference evidence="6 7" key="1">
    <citation type="submission" date="2020-03" db="EMBL/GenBank/DDBJ databases">
        <title>WGS of actinomycetes isolated from Thailand.</title>
        <authorList>
            <person name="Thawai C."/>
        </authorList>
    </citation>
    <scope>NUCLEOTIDE SEQUENCE [LARGE SCALE GENOMIC DNA]</scope>
    <source>
        <strain evidence="6 7">PRB2-1</strain>
    </source>
</reference>
<dbReference type="Proteomes" id="UP000734511">
    <property type="component" value="Unassembled WGS sequence"/>
</dbReference>
<proteinExistence type="predicted"/>
<dbReference type="SUPFAM" id="SSF46955">
    <property type="entry name" value="Putative DNA-binding domain"/>
    <property type="match status" value="1"/>
</dbReference>
<evidence type="ECO:0000259" key="5">
    <source>
        <dbReference type="PROSITE" id="PS50937"/>
    </source>
</evidence>
<keyword evidence="7" id="KW-1185">Reference proteome</keyword>
<evidence type="ECO:0000256" key="2">
    <source>
        <dbReference type="ARBA" id="ARBA00023015"/>
    </source>
</evidence>
<dbReference type="CDD" id="cd01106">
    <property type="entry name" value="HTH_TipAL-Mta"/>
    <property type="match status" value="1"/>
</dbReference>
<dbReference type="InterPro" id="IPR000551">
    <property type="entry name" value="MerR-type_HTH_dom"/>
</dbReference>
<protein>
    <submittedName>
        <fullName evidence="6">MerR family transcriptional regulator</fullName>
    </submittedName>
</protein>
<evidence type="ECO:0000313" key="7">
    <source>
        <dbReference type="Proteomes" id="UP000734511"/>
    </source>
</evidence>
<evidence type="ECO:0000256" key="1">
    <source>
        <dbReference type="ARBA" id="ARBA00022491"/>
    </source>
</evidence>
<keyword evidence="4" id="KW-0804">Transcription</keyword>
<feature type="domain" description="HTH merR-type" evidence="5">
    <location>
        <begin position="10"/>
        <end position="79"/>
    </location>
</feature>
<dbReference type="PANTHER" id="PTHR30204">
    <property type="entry name" value="REDOX-CYCLING DRUG-SENSING TRANSCRIPTIONAL ACTIVATOR SOXR"/>
    <property type="match status" value="1"/>
</dbReference>
<gene>
    <name evidence="6" type="ORF">HCN08_33905</name>
</gene>
<dbReference type="PANTHER" id="PTHR30204:SF69">
    <property type="entry name" value="MERR-FAMILY TRANSCRIPTIONAL REGULATOR"/>
    <property type="match status" value="1"/>
</dbReference>
<name>A0ABX1A0R3_9ACTN</name>
<dbReference type="PROSITE" id="PS00552">
    <property type="entry name" value="HTH_MERR_1"/>
    <property type="match status" value="1"/>
</dbReference>
<sequence>MIGKNDDQRRWSIGELAQETGVTVRTLRHYDHIGLLRASERTPSSHRRYTADDVRRLRRVRALRDLDMSLEEIKGVLGASPEDVAGMRRLLAAQLDELTAQADRLQRLIGQIGGLLQRLDSQSTPDPDQFMTTLEMISVLDRYFTPEERDAVVRLREGLGPQGVEEVKSRWAVLVEQLLGHLRDDTPVGDPQVQDLVRRWDELRADVQRQGAVDEKVVAAARRMGDDHSEELNRSLPWPAEKLRTLPPYLERARAARPAG</sequence>
<dbReference type="Pfam" id="PF13411">
    <property type="entry name" value="MerR_1"/>
    <property type="match status" value="1"/>
</dbReference>
<dbReference type="PROSITE" id="PS50937">
    <property type="entry name" value="HTH_MERR_2"/>
    <property type="match status" value="1"/>
</dbReference>
<comment type="caution">
    <text evidence="6">The sequence shown here is derived from an EMBL/GenBank/DDBJ whole genome shotgun (WGS) entry which is preliminary data.</text>
</comment>
<dbReference type="InterPro" id="IPR009061">
    <property type="entry name" value="DNA-bd_dom_put_sf"/>
</dbReference>